<comment type="caution">
    <text evidence="2">The sequence shown here is derived from an EMBL/GenBank/DDBJ whole genome shotgun (WGS) entry which is preliminary data.</text>
</comment>
<name>A0ABR1SEW8_9PEZI</name>
<keyword evidence="3" id="KW-1185">Reference proteome</keyword>
<gene>
    <name evidence="2" type="ORF">PG993_010883</name>
</gene>
<proteinExistence type="predicted"/>
<reference evidence="2 3" key="1">
    <citation type="submission" date="2023-01" db="EMBL/GenBank/DDBJ databases">
        <title>Analysis of 21 Apiospora genomes using comparative genomics revels a genus with tremendous synthesis potential of carbohydrate active enzymes and secondary metabolites.</title>
        <authorList>
            <person name="Sorensen T."/>
        </authorList>
    </citation>
    <scope>NUCLEOTIDE SEQUENCE [LARGE SCALE GENOMIC DNA]</scope>
    <source>
        <strain evidence="2 3">CBS 33761</strain>
    </source>
</reference>
<sequence length="210" mass="25187">MVTNWNLWDTGKHADIKIICRGYHWFLHRSILASRCAWFNERIKELEKDGKYDKYYVLDLDELLFAPVRCLLYFIYHGDIVHGQLREMSSWYDKALAELYDVSIKLEFPQFGKALLALCKEHLYLTLQYYKANPKAEMPHYQIDKFLRGVRIAYAGDDDDQAKLRRAYVKFFARIHRTIKMDKYFFREIRSVPMFSADLLEYLGLSGWKR</sequence>
<evidence type="ECO:0000313" key="2">
    <source>
        <dbReference type="EMBL" id="KAK8029592.1"/>
    </source>
</evidence>
<dbReference type="Proteomes" id="UP001444661">
    <property type="component" value="Unassembled WGS sequence"/>
</dbReference>
<dbReference type="EMBL" id="JAQQWK010000010">
    <property type="protein sequence ID" value="KAK8029592.1"/>
    <property type="molecule type" value="Genomic_DNA"/>
</dbReference>
<dbReference type="InterPro" id="IPR000210">
    <property type="entry name" value="BTB/POZ_dom"/>
</dbReference>
<dbReference type="PROSITE" id="PS50097">
    <property type="entry name" value="BTB"/>
    <property type="match status" value="1"/>
</dbReference>
<dbReference type="InterPro" id="IPR011333">
    <property type="entry name" value="SKP1/BTB/POZ_sf"/>
</dbReference>
<dbReference type="Gene3D" id="3.30.710.10">
    <property type="entry name" value="Potassium Channel Kv1.1, Chain A"/>
    <property type="match status" value="1"/>
</dbReference>
<evidence type="ECO:0000259" key="1">
    <source>
        <dbReference type="PROSITE" id="PS50097"/>
    </source>
</evidence>
<organism evidence="2 3">
    <name type="scientific">Apiospora rasikravindrae</name>
    <dbReference type="NCBI Taxonomy" id="990691"/>
    <lineage>
        <taxon>Eukaryota</taxon>
        <taxon>Fungi</taxon>
        <taxon>Dikarya</taxon>
        <taxon>Ascomycota</taxon>
        <taxon>Pezizomycotina</taxon>
        <taxon>Sordariomycetes</taxon>
        <taxon>Xylariomycetidae</taxon>
        <taxon>Amphisphaeriales</taxon>
        <taxon>Apiosporaceae</taxon>
        <taxon>Apiospora</taxon>
    </lineage>
</organism>
<accession>A0ABR1SEW8</accession>
<dbReference type="SUPFAM" id="SSF54695">
    <property type="entry name" value="POZ domain"/>
    <property type="match status" value="1"/>
</dbReference>
<evidence type="ECO:0000313" key="3">
    <source>
        <dbReference type="Proteomes" id="UP001444661"/>
    </source>
</evidence>
<dbReference type="Pfam" id="PF00651">
    <property type="entry name" value="BTB"/>
    <property type="match status" value="1"/>
</dbReference>
<protein>
    <recommendedName>
        <fullName evidence="1">BTB domain-containing protein</fullName>
    </recommendedName>
</protein>
<dbReference type="CDD" id="cd18186">
    <property type="entry name" value="BTB_POZ_ZBTB_KLHL-like"/>
    <property type="match status" value="1"/>
</dbReference>
<feature type="domain" description="BTB" evidence="1">
    <location>
        <begin position="14"/>
        <end position="84"/>
    </location>
</feature>